<keyword evidence="4" id="KW-1185">Reference proteome</keyword>
<evidence type="ECO:0000313" key="4">
    <source>
        <dbReference type="Proteomes" id="UP001486888"/>
    </source>
</evidence>
<keyword evidence="1" id="KW-0472">Membrane</keyword>
<feature type="domain" description="DUF6286" evidence="2">
    <location>
        <begin position="72"/>
        <end position="176"/>
    </location>
</feature>
<dbReference type="KEGG" id="gey:QMQ05_16070"/>
<organism evidence="3 4">
    <name type="scientific">Glutamicibacter ectropisis</name>
    <dbReference type="NCBI Taxonomy" id="3046593"/>
    <lineage>
        <taxon>Bacteria</taxon>
        <taxon>Bacillati</taxon>
        <taxon>Actinomycetota</taxon>
        <taxon>Actinomycetes</taxon>
        <taxon>Micrococcales</taxon>
        <taxon>Micrococcaceae</taxon>
        <taxon>Glutamicibacter</taxon>
    </lineage>
</organism>
<evidence type="ECO:0000256" key="1">
    <source>
        <dbReference type="SAM" id="Phobius"/>
    </source>
</evidence>
<dbReference type="Pfam" id="PF19803">
    <property type="entry name" value="DUF6286"/>
    <property type="match status" value="1"/>
</dbReference>
<dbReference type="RefSeq" id="WP_345471680.1">
    <property type="nucleotide sequence ID" value="NZ_CP125942.1"/>
</dbReference>
<keyword evidence="1" id="KW-1133">Transmembrane helix</keyword>
<dbReference type="Proteomes" id="UP001486888">
    <property type="component" value="Chromosome"/>
</dbReference>
<dbReference type="InterPro" id="IPR046253">
    <property type="entry name" value="DUF6286"/>
</dbReference>
<dbReference type="AlphaFoldDB" id="A0AAU6WD60"/>
<proteinExistence type="predicted"/>
<evidence type="ECO:0000259" key="2">
    <source>
        <dbReference type="Pfam" id="PF19803"/>
    </source>
</evidence>
<sequence length="183" mass="19700">MSRFWHVRSARTATLLSTCLLLLGISTTFLVICLIRVSSGSWPSWITGFLDSAKNIVWENSSLLALAIGVAVIGLVLLIAALVPGKRRTALLEWDSVHEHEEWVADNRGLANLARYEAERTDGVGGSSPILRGRKLHVGVSTPVHETKDISQSVQANVQEALSAIPLAHSISVSVKATTRGGQ</sequence>
<reference evidence="3 4" key="1">
    <citation type="submission" date="2023-05" db="EMBL/GenBank/DDBJ databases">
        <title>Glutamicibacter sp. B1, complete genome.</title>
        <authorList>
            <person name="Long Y.H."/>
            <person name="Fang T."/>
            <person name="Li X.Y."/>
        </authorList>
    </citation>
    <scope>NUCLEOTIDE SEQUENCE [LARGE SCALE GENOMIC DNA]</scope>
    <source>
        <strain evidence="3 4">B1</strain>
    </source>
</reference>
<dbReference type="EMBL" id="CP125942">
    <property type="protein sequence ID" value="XAO45827.1"/>
    <property type="molecule type" value="Genomic_DNA"/>
</dbReference>
<evidence type="ECO:0000313" key="3">
    <source>
        <dbReference type="EMBL" id="XAO45827.1"/>
    </source>
</evidence>
<gene>
    <name evidence="3" type="ORF">QMQ05_16070</name>
</gene>
<name>A0AAU6WD60_9MICC</name>
<accession>A0AAU6WD60</accession>
<keyword evidence="1" id="KW-0812">Transmembrane</keyword>
<protein>
    <submittedName>
        <fullName evidence="3">DUF6286 domain-containing protein</fullName>
    </submittedName>
</protein>
<feature type="transmembrane region" description="Helical" evidence="1">
    <location>
        <begin position="63"/>
        <end position="83"/>
    </location>
</feature>